<sequence>MASEQRSREEVIPSSSSSPPLQSVAEKRKEEISIEATTDKKTTFHASQDKETEIAVGSLVGSFSSSSLSKVSLPRHLFISVTSPPSLRRYLYSHVSPLETSPSSCCIADIKSLDSSSSSLSSSPPSSYSFSSLILKELKAWRDTSSSFSSSSSSFSPSISSSRGVCWQERLLLERRESLPSFLSSASAFLKAVKERIRGIEKDIASPRRNKGDFAEDTTASAESSQEKKRKGEEEKKEKKEKSPEDDVVLILGNPSADLDSIAAAIGYAMFLETCRYLLDGLLFSSITFPPRVERKDEEEKSIEEEEERKKDQQEKTKKKEREEGTGEGLTSSYLPRFLPVVQCLKKEYKFRLQTRWWMEIALGKRIDQEEKEEEEMFLFIDHPVIFKLLEEKLDMWQVPLLGLVDHNALSLRLAPLQPNVVSIVDHHVPDPHLLSFSFSSSSSASDGLHVYPVVSPGLPLAVDIPGPSIGSCCTLIFQLV</sequence>
<dbReference type="EMBL" id="MIGC01007434">
    <property type="protein sequence ID" value="PHJ15741.1"/>
    <property type="molecule type" value="Genomic_DNA"/>
</dbReference>
<gene>
    <name evidence="3" type="ORF">CSUI_010447</name>
</gene>
<feature type="region of interest" description="Disordered" evidence="1">
    <location>
        <begin position="294"/>
        <end position="329"/>
    </location>
</feature>
<dbReference type="OrthoDB" id="374045at2759"/>
<dbReference type="InterPro" id="IPR038763">
    <property type="entry name" value="DHH_sf"/>
</dbReference>
<evidence type="ECO:0000259" key="2">
    <source>
        <dbReference type="Pfam" id="PF01368"/>
    </source>
</evidence>
<keyword evidence="4" id="KW-1185">Reference proteome</keyword>
<feature type="non-terminal residue" evidence="3">
    <location>
        <position position="481"/>
    </location>
</feature>
<comment type="caution">
    <text evidence="3">The sequence shown here is derived from an EMBL/GenBank/DDBJ whole genome shotgun (WGS) entry which is preliminary data.</text>
</comment>
<dbReference type="Proteomes" id="UP000221165">
    <property type="component" value="Unassembled WGS sequence"/>
</dbReference>
<dbReference type="InterPro" id="IPR001667">
    <property type="entry name" value="DDH_dom"/>
</dbReference>
<evidence type="ECO:0000313" key="3">
    <source>
        <dbReference type="EMBL" id="PHJ15741.1"/>
    </source>
</evidence>
<feature type="region of interest" description="Disordered" evidence="1">
    <location>
        <begin position="208"/>
        <end position="247"/>
    </location>
</feature>
<evidence type="ECO:0000313" key="4">
    <source>
        <dbReference type="Proteomes" id="UP000221165"/>
    </source>
</evidence>
<dbReference type="AlphaFoldDB" id="A0A2C6JBB0"/>
<dbReference type="Gene3D" id="3.90.1640.10">
    <property type="entry name" value="inorganic pyrophosphatase (n-terminal core)"/>
    <property type="match status" value="1"/>
</dbReference>
<feature type="domain" description="DDH" evidence="2">
    <location>
        <begin position="249"/>
        <end position="440"/>
    </location>
</feature>
<dbReference type="Pfam" id="PF01368">
    <property type="entry name" value="DHH"/>
    <property type="match status" value="1"/>
</dbReference>
<feature type="region of interest" description="Disordered" evidence="1">
    <location>
        <begin position="1"/>
        <end position="48"/>
    </location>
</feature>
<organism evidence="3 4">
    <name type="scientific">Cystoisospora suis</name>
    <dbReference type="NCBI Taxonomy" id="483139"/>
    <lineage>
        <taxon>Eukaryota</taxon>
        <taxon>Sar</taxon>
        <taxon>Alveolata</taxon>
        <taxon>Apicomplexa</taxon>
        <taxon>Conoidasida</taxon>
        <taxon>Coccidia</taxon>
        <taxon>Eucoccidiorida</taxon>
        <taxon>Eimeriorina</taxon>
        <taxon>Sarcocystidae</taxon>
        <taxon>Cystoisospora</taxon>
    </lineage>
</organism>
<dbReference type="RefSeq" id="XP_067917473.1">
    <property type="nucleotide sequence ID" value="XM_068070551.1"/>
</dbReference>
<dbReference type="VEuPathDB" id="ToxoDB:CSUI_010447"/>
<feature type="compositionally biased region" description="Basic and acidic residues" evidence="1">
    <location>
        <begin position="225"/>
        <end position="245"/>
    </location>
</feature>
<feature type="compositionally biased region" description="Basic and acidic residues" evidence="1">
    <location>
        <begin position="308"/>
        <end position="325"/>
    </location>
</feature>
<name>A0A2C6JBB0_9APIC</name>
<dbReference type="GeneID" id="94433762"/>
<proteinExistence type="predicted"/>
<reference evidence="3 4" key="1">
    <citation type="journal article" date="2017" name="Int. J. Parasitol.">
        <title>The genome of the protozoan parasite Cystoisospora suis and a reverse vaccinology approach to identify vaccine candidates.</title>
        <authorList>
            <person name="Palmieri N."/>
            <person name="Shrestha A."/>
            <person name="Ruttkowski B."/>
            <person name="Beck T."/>
            <person name="Vogl C."/>
            <person name="Tomley F."/>
            <person name="Blake D.P."/>
            <person name="Joachim A."/>
        </authorList>
    </citation>
    <scope>NUCLEOTIDE SEQUENCE [LARGE SCALE GENOMIC DNA]</scope>
    <source>
        <strain evidence="3 4">Wien I</strain>
    </source>
</reference>
<dbReference type="SUPFAM" id="SSF64182">
    <property type="entry name" value="DHH phosphoesterases"/>
    <property type="match status" value="1"/>
</dbReference>
<feature type="compositionally biased region" description="Basic and acidic residues" evidence="1">
    <location>
        <begin position="25"/>
        <end position="48"/>
    </location>
</feature>
<feature type="compositionally biased region" description="Basic and acidic residues" evidence="1">
    <location>
        <begin position="1"/>
        <end position="11"/>
    </location>
</feature>
<evidence type="ECO:0000256" key="1">
    <source>
        <dbReference type="SAM" id="MobiDB-lite"/>
    </source>
</evidence>
<accession>A0A2C6JBB0</accession>
<protein>
    <submittedName>
        <fullName evidence="3">Dhh family protein</fullName>
    </submittedName>
</protein>